<reference evidence="1" key="1">
    <citation type="submission" date="2023-03" db="EMBL/GenBank/DDBJ databases">
        <title>Massive genome expansion in bonnet fungi (Mycena s.s.) driven by repeated elements and novel gene families across ecological guilds.</title>
        <authorList>
            <consortium name="Lawrence Berkeley National Laboratory"/>
            <person name="Harder C.B."/>
            <person name="Miyauchi S."/>
            <person name="Viragh M."/>
            <person name="Kuo A."/>
            <person name="Thoen E."/>
            <person name="Andreopoulos B."/>
            <person name="Lu D."/>
            <person name="Skrede I."/>
            <person name="Drula E."/>
            <person name="Henrissat B."/>
            <person name="Morin E."/>
            <person name="Kohler A."/>
            <person name="Barry K."/>
            <person name="LaButti K."/>
            <person name="Morin E."/>
            <person name="Salamov A."/>
            <person name="Lipzen A."/>
            <person name="Mereny Z."/>
            <person name="Hegedus B."/>
            <person name="Baldrian P."/>
            <person name="Stursova M."/>
            <person name="Weitz H."/>
            <person name="Taylor A."/>
            <person name="Grigoriev I.V."/>
            <person name="Nagy L.G."/>
            <person name="Martin F."/>
            <person name="Kauserud H."/>
        </authorList>
    </citation>
    <scope>NUCLEOTIDE SEQUENCE</scope>
    <source>
        <strain evidence="1">CBHHK002</strain>
    </source>
</reference>
<protein>
    <submittedName>
        <fullName evidence="1">Uncharacterized protein</fullName>
    </submittedName>
</protein>
<dbReference type="EMBL" id="JARIHO010000017">
    <property type="protein sequence ID" value="KAJ7348454.1"/>
    <property type="molecule type" value="Genomic_DNA"/>
</dbReference>
<comment type="caution">
    <text evidence="1">The sequence shown here is derived from an EMBL/GenBank/DDBJ whole genome shotgun (WGS) entry which is preliminary data.</text>
</comment>
<keyword evidence="2" id="KW-1185">Reference proteome</keyword>
<dbReference type="Proteomes" id="UP001218218">
    <property type="component" value="Unassembled WGS sequence"/>
</dbReference>
<organism evidence="1 2">
    <name type="scientific">Mycena albidolilacea</name>
    <dbReference type="NCBI Taxonomy" id="1033008"/>
    <lineage>
        <taxon>Eukaryota</taxon>
        <taxon>Fungi</taxon>
        <taxon>Dikarya</taxon>
        <taxon>Basidiomycota</taxon>
        <taxon>Agaricomycotina</taxon>
        <taxon>Agaricomycetes</taxon>
        <taxon>Agaricomycetidae</taxon>
        <taxon>Agaricales</taxon>
        <taxon>Marasmiineae</taxon>
        <taxon>Mycenaceae</taxon>
        <taxon>Mycena</taxon>
    </lineage>
</organism>
<accession>A0AAD7A312</accession>
<name>A0AAD7A312_9AGAR</name>
<gene>
    <name evidence="1" type="ORF">DFH08DRAFT_959859</name>
</gene>
<evidence type="ECO:0000313" key="1">
    <source>
        <dbReference type="EMBL" id="KAJ7348454.1"/>
    </source>
</evidence>
<dbReference type="AlphaFoldDB" id="A0AAD7A312"/>
<sequence>MTRAWALHLRDPNELELDQGFRALCTFLRFAPISSGSDRDEYPNALTELQELAAGAHGTSALAHLVIRHIELFSDGKAEGIYLLHSVIARFAMLHEIGKRDIPLRLELLSQGILKSMTKAISSLLDGRFTNLTDLVPACVLLVTSLLTTHPIYLWIKKAAAAGFLPVFLRASIRSDCYNFREKFAKFIKFLTISTVYRPVLRPLQESVNRCREVLDSIHFALSSVRDEWTPFLELLNRRVLFLDRLDLASKPTRRACDDLEV</sequence>
<proteinExistence type="predicted"/>
<evidence type="ECO:0000313" key="2">
    <source>
        <dbReference type="Proteomes" id="UP001218218"/>
    </source>
</evidence>